<evidence type="ECO:0000313" key="2">
    <source>
        <dbReference type="EMBL" id="ACU92506.1"/>
    </source>
</evidence>
<evidence type="ECO:0000256" key="1">
    <source>
        <dbReference type="SAM" id="SignalP"/>
    </source>
</evidence>
<dbReference type="Proteomes" id="UP000006650">
    <property type="component" value="Chromosome"/>
</dbReference>
<keyword evidence="1" id="KW-0732">Signal</keyword>
<sequence>MKNIKKRYYCAVMMAVFFMLGFTVKSDEERTTVVPPSFVVDIPRLVTAMPKEITSDPNLFSLNPPQVGKSFIGFKEALAYRESRGDYFIVNRFGYMGKYQFGKSALQFYGVKDAQQFLNSPEQQERLFTLSLQRNKWYLRKEIKQYVGTKINGIEVTESGILAAAHLVGAQSVKKYLKKKGRYAFADGNGTTLQNYLKHFAGYDTAHIIPEKRPRF</sequence>
<proteinExistence type="predicted"/>
<feature type="chain" id="PRO_5002979950" description="Peptidoglycan-binding protein LysM" evidence="1">
    <location>
        <begin position="27"/>
        <end position="216"/>
    </location>
</feature>
<dbReference type="SUPFAM" id="SSF53955">
    <property type="entry name" value="Lysozyme-like"/>
    <property type="match status" value="1"/>
</dbReference>
<dbReference type="STRING" id="521097.Coch_0951"/>
<keyword evidence="3" id="KW-1185">Reference proteome</keyword>
<evidence type="ECO:0008006" key="4">
    <source>
        <dbReference type="Google" id="ProtNLM"/>
    </source>
</evidence>
<dbReference type="RefSeq" id="WP_015782174.1">
    <property type="nucleotide sequence ID" value="NC_013162.1"/>
</dbReference>
<gene>
    <name evidence="2" type="ordered locus">Coch_0951</name>
</gene>
<dbReference type="HOGENOM" id="CLU_111956_0_0_10"/>
<feature type="signal peptide" evidence="1">
    <location>
        <begin position="1"/>
        <end position="26"/>
    </location>
</feature>
<dbReference type="AlphaFoldDB" id="C7M3F9"/>
<dbReference type="EMBL" id="CP001632">
    <property type="protein sequence ID" value="ACU92506.1"/>
    <property type="molecule type" value="Genomic_DNA"/>
</dbReference>
<dbReference type="GeneID" id="29675098"/>
<name>C7M3F9_CAPOD</name>
<protein>
    <recommendedName>
        <fullName evidence="4">Peptidoglycan-binding protein LysM</fullName>
    </recommendedName>
</protein>
<organism evidence="2 3">
    <name type="scientific">Capnocytophaga ochracea (strain ATCC 27872 / DSM 7271 / CCUG 9716 / JCM 12966 / NCTC 12371 / SS31 / VPI 2845)</name>
    <name type="common">Bacteroides ochraceus</name>
    <dbReference type="NCBI Taxonomy" id="521097"/>
    <lineage>
        <taxon>Bacteria</taxon>
        <taxon>Pseudomonadati</taxon>
        <taxon>Bacteroidota</taxon>
        <taxon>Flavobacteriia</taxon>
        <taxon>Flavobacteriales</taxon>
        <taxon>Flavobacteriaceae</taxon>
        <taxon>Capnocytophaga</taxon>
    </lineage>
</organism>
<accession>C7M3F9</accession>
<dbReference type="KEGG" id="coc:Coch_0951"/>
<reference evidence="2 3" key="1">
    <citation type="journal article" date="2009" name="Stand. Genomic Sci.">
        <title>Complete genome sequence of Capnocytophaga ochracea type strain (VPI 2845).</title>
        <authorList>
            <person name="Mavrommatis K."/>
            <person name="Gronow S."/>
            <person name="Saunders E."/>
            <person name="Land M."/>
            <person name="Lapidus A."/>
            <person name="Copeland A."/>
            <person name="Glavina Del Rio T."/>
            <person name="Nolan M."/>
            <person name="Lucas S."/>
            <person name="Chen F."/>
            <person name="Tice H."/>
            <person name="Cheng J.F."/>
            <person name="Bruce D."/>
            <person name="Goodwin L."/>
            <person name="Pitluck S."/>
            <person name="Pati A."/>
            <person name="Ivanova N."/>
            <person name="Chen A."/>
            <person name="Palaniappan K."/>
            <person name="Chain P."/>
            <person name="Hauser L."/>
            <person name="Chang Y.J."/>
            <person name="Jeffries C.D."/>
            <person name="Brettin T."/>
            <person name="Detter J.C."/>
            <person name="Han C."/>
            <person name="Bristow J."/>
            <person name="Goker M."/>
            <person name="Rohde M."/>
            <person name="Eisen J.A."/>
            <person name="Markowitz V."/>
            <person name="Kyrpides N.C."/>
            <person name="Klenk H.P."/>
            <person name="Hugenholtz P."/>
        </authorList>
    </citation>
    <scope>NUCLEOTIDE SEQUENCE [LARGE SCALE GENOMIC DNA]</scope>
    <source>
        <strain evidence="3">ATCC 27872 / DSM 7271 / JCM 12966 / VPI 2845</strain>
    </source>
</reference>
<evidence type="ECO:0000313" key="3">
    <source>
        <dbReference type="Proteomes" id="UP000006650"/>
    </source>
</evidence>
<dbReference type="eggNOG" id="COG0741">
    <property type="taxonomic scope" value="Bacteria"/>
</dbReference>
<dbReference type="InterPro" id="IPR023346">
    <property type="entry name" value="Lysozyme-like_dom_sf"/>
</dbReference>